<comment type="caution">
    <text evidence="1">The sequence shown here is derived from an EMBL/GenBank/DDBJ whole genome shotgun (WGS) entry which is preliminary data.</text>
</comment>
<proteinExistence type="predicted"/>
<organism evidence="1 2">
    <name type="scientific">Ephemerocybe angulata</name>
    <dbReference type="NCBI Taxonomy" id="980116"/>
    <lineage>
        <taxon>Eukaryota</taxon>
        <taxon>Fungi</taxon>
        <taxon>Dikarya</taxon>
        <taxon>Basidiomycota</taxon>
        <taxon>Agaricomycotina</taxon>
        <taxon>Agaricomycetes</taxon>
        <taxon>Agaricomycetidae</taxon>
        <taxon>Agaricales</taxon>
        <taxon>Agaricineae</taxon>
        <taxon>Psathyrellaceae</taxon>
        <taxon>Ephemerocybe</taxon>
    </lineage>
</organism>
<reference evidence="1 2" key="1">
    <citation type="submission" date="2020-07" db="EMBL/GenBank/DDBJ databases">
        <title>Comparative genomics of pyrophilous fungi reveals a link between fire events and developmental genes.</title>
        <authorList>
            <consortium name="DOE Joint Genome Institute"/>
            <person name="Steindorff A.S."/>
            <person name="Carver A."/>
            <person name="Calhoun S."/>
            <person name="Stillman K."/>
            <person name="Liu H."/>
            <person name="Lipzen A."/>
            <person name="Pangilinan J."/>
            <person name="Labutti K."/>
            <person name="Bruns T.D."/>
            <person name="Grigoriev I.V."/>
        </authorList>
    </citation>
    <scope>NUCLEOTIDE SEQUENCE [LARGE SCALE GENOMIC DNA]</scope>
    <source>
        <strain evidence="1 2">CBS 144469</strain>
    </source>
</reference>
<name>A0A8H6IJA6_9AGAR</name>
<keyword evidence="2" id="KW-1185">Reference proteome</keyword>
<evidence type="ECO:0000313" key="2">
    <source>
        <dbReference type="Proteomes" id="UP000521943"/>
    </source>
</evidence>
<accession>A0A8H6IJA6</accession>
<sequence>MALITIRERPPHAKFSKDNPWKVGIDLPYPSNLSIFEITPNQAQFAIADTSIPDSNYERRYQSLLVVDSLPPFEVDMGPHFNREVYRLVDWLVPTYVRACEMGDKNEKARFWNRFQSAVFVWRRYSPFIMDEPASQYILNHELRQRAEGITVDSIPVARRIRRWEDDFGSKYHEDHLATLKKRWEKKAMKMLRVKLEERNRCVRMHFF</sequence>
<dbReference type="Proteomes" id="UP000521943">
    <property type="component" value="Unassembled WGS sequence"/>
</dbReference>
<gene>
    <name evidence="1" type="ORF">DFP72DRAFT_1058063</name>
</gene>
<evidence type="ECO:0000313" key="1">
    <source>
        <dbReference type="EMBL" id="KAF6765479.1"/>
    </source>
</evidence>
<dbReference type="AlphaFoldDB" id="A0A8H6IJA6"/>
<dbReference type="EMBL" id="JACGCI010000002">
    <property type="protein sequence ID" value="KAF6765479.1"/>
    <property type="molecule type" value="Genomic_DNA"/>
</dbReference>
<protein>
    <submittedName>
        <fullName evidence="1">Uncharacterized protein</fullName>
    </submittedName>
</protein>